<evidence type="ECO:0000259" key="2">
    <source>
        <dbReference type="Pfam" id="PF22041"/>
    </source>
</evidence>
<dbReference type="InterPro" id="IPR054416">
    <property type="entry name" value="GST_UstS-like_C"/>
</dbReference>
<protein>
    <recommendedName>
        <fullName evidence="5">GST N-terminal domain-containing protein</fullName>
    </recommendedName>
</protein>
<name>A0AAD4FAB0_9PEZI</name>
<dbReference type="SUPFAM" id="SSF47616">
    <property type="entry name" value="GST C-terminal domain-like"/>
    <property type="match status" value="1"/>
</dbReference>
<evidence type="ECO:0000313" key="3">
    <source>
        <dbReference type="EMBL" id="KAG7293588.1"/>
    </source>
</evidence>
<feature type="domain" description="GST N-terminal" evidence="1">
    <location>
        <begin position="20"/>
        <end position="92"/>
    </location>
</feature>
<evidence type="ECO:0000313" key="4">
    <source>
        <dbReference type="Proteomes" id="UP001197093"/>
    </source>
</evidence>
<comment type="caution">
    <text evidence="3">The sequence shown here is derived from an EMBL/GenBank/DDBJ whole genome shotgun (WGS) entry which is preliminary data.</text>
</comment>
<proteinExistence type="predicted"/>
<accession>A0AAD4FAB0</accession>
<feature type="domain" description="Glutathione S-transferase UstS-like C-terminal" evidence="2">
    <location>
        <begin position="117"/>
        <end position="210"/>
    </location>
</feature>
<dbReference type="InterPro" id="IPR036249">
    <property type="entry name" value="Thioredoxin-like_sf"/>
</dbReference>
<dbReference type="CDD" id="cd03038">
    <property type="entry name" value="GST_N_etherase_LigE"/>
    <property type="match status" value="1"/>
</dbReference>
<dbReference type="InterPro" id="IPR004045">
    <property type="entry name" value="Glutathione_S-Trfase_N"/>
</dbReference>
<evidence type="ECO:0000259" key="1">
    <source>
        <dbReference type="Pfam" id="PF13409"/>
    </source>
</evidence>
<evidence type="ECO:0008006" key="5">
    <source>
        <dbReference type="Google" id="ProtNLM"/>
    </source>
</evidence>
<dbReference type="EMBL" id="JAHCVI010000001">
    <property type="protein sequence ID" value="KAG7293588.1"/>
    <property type="molecule type" value="Genomic_DNA"/>
</dbReference>
<dbReference type="AlphaFoldDB" id="A0AAD4FAB0"/>
<gene>
    <name evidence="3" type="ORF">NEMBOFW57_003641</name>
</gene>
<sequence length="241" mass="27058">MSEAIILFDLPSKAPHGCWSFNPWKTRLLLSYKGLDFRTEWVEYPNIKARLSPHASVPPNQDDTPYTIPTIHIPSTNTYVMDSWKIAQHIEALHPSPPLHLSSPVLAKLDALMLGVKRALQCIYIPRIPQVLLNDASVAYWYETRERDVGMTLAQLEDKYPAAGCWERAGPVLREVTALLEEGEGGPFFMGGEVSYADFVWGGFLLFLGRLGMLEEALARSGGEEVHRGLLKGLEPWVRDD</sequence>
<reference evidence="3" key="1">
    <citation type="submission" date="2023-02" db="EMBL/GenBank/DDBJ databases">
        <authorList>
            <person name="Palmer J.M."/>
        </authorList>
    </citation>
    <scope>NUCLEOTIDE SEQUENCE</scope>
    <source>
        <strain evidence="3">FW57</strain>
    </source>
</reference>
<dbReference type="Gene3D" id="3.40.30.10">
    <property type="entry name" value="Glutaredoxin"/>
    <property type="match status" value="1"/>
</dbReference>
<dbReference type="InterPro" id="IPR036282">
    <property type="entry name" value="Glutathione-S-Trfase_C_sf"/>
</dbReference>
<dbReference type="Gene3D" id="1.20.1050.10">
    <property type="match status" value="1"/>
</dbReference>
<dbReference type="SUPFAM" id="SSF52833">
    <property type="entry name" value="Thioredoxin-like"/>
    <property type="match status" value="1"/>
</dbReference>
<dbReference type="Pfam" id="PF22041">
    <property type="entry name" value="GST_C_7"/>
    <property type="match status" value="1"/>
</dbReference>
<organism evidence="3 4">
    <name type="scientific">Staphylotrichum longicolle</name>
    <dbReference type="NCBI Taxonomy" id="669026"/>
    <lineage>
        <taxon>Eukaryota</taxon>
        <taxon>Fungi</taxon>
        <taxon>Dikarya</taxon>
        <taxon>Ascomycota</taxon>
        <taxon>Pezizomycotina</taxon>
        <taxon>Sordariomycetes</taxon>
        <taxon>Sordariomycetidae</taxon>
        <taxon>Sordariales</taxon>
        <taxon>Chaetomiaceae</taxon>
        <taxon>Staphylotrichum</taxon>
    </lineage>
</organism>
<dbReference type="Pfam" id="PF13409">
    <property type="entry name" value="GST_N_2"/>
    <property type="match status" value="1"/>
</dbReference>
<keyword evidence="4" id="KW-1185">Reference proteome</keyword>
<dbReference type="Proteomes" id="UP001197093">
    <property type="component" value="Unassembled WGS sequence"/>
</dbReference>